<evidence type="ECO:0000256" key="1">
    <source>
        <dbReference type="ARBA" id="ARBA00004651"/>
    </source>
</evidence>
<evidence type="ECO:0000256" key="6">
    <source>
        <dbReference type="ARBA" id="ARBA00023136"/>
    </source>
</evidence>
<keyword evidence="3" id="KW-1003">Cell membrane</keyword>
<dbReference type="InterPro" id="IPR050638">
    <property type="entry name" value="AA-Vitamin_Transporters"/>
</dbReference>
<comment type="caution">
    <text evidence="9">The sequence shown here is derived from an EMBL/GenBank/DDBJ whole genome shotgun (WGS) entry which is preliminary data.</text>
</comment>
<evidence type="ECO:0000256" key="7">
    <source>
        <dbReference type="SAM" id="Phobius"/>
    </source>
</evidence>
<accession>A0ABU5TK82</accession>
<evidence type="ECO:0000256" key="5">
    <source>
        <dbReference type="ARBA" id="ARBA00022989"/>
    </source>
</evidence>
<dbReference type="RefSeq" id="WP_323262122.1">
    <property type="nucleotide sequence ID" value="NZ_JAYGIE010000077.1"/>
</dbReference>
<feature type="transmembrane region" description="Helical" evidence="7">
    <location>
        <begin position="213"/>
        <end position="233"/>
    </location>
</feature>
<keyword evidence="5 7" id="KW-1133">Transmembrane helix</keyword>
<evidence type="ECO:0000313" key="9">
    <source>
        <dbReference type="EMBL" id="MEA5478691.1"/>
    </source>
</evidence>
<comment type="subcellular location">
    <subcellularLocation>
        <location evidence="1">Cell membrane</location>
        <topology evidence="1">Multi-pass membrane protein</topology>
    </subcellularLocation>
</comment>
<dbReference type="InterPro" id="IPR037185">
    <property type="entry name" value="EmrE-like"/>
</dbReference>
<feature type="transmembrane region" description="Helical" evidence="7">
    <location>
        <begin position="50"/>
        <end position="72"/>
    </location>
</feature>
<dbReference type="PANTHER" id="PTHR32322:SF18">
    <property type="entry name" value="S-ADENOSYLMETHIONINE_S-ADENOSYLHOMOCYSTEINE TRANSPORTER"/>
    <property type="match status" value="1"/>
</dbReference>
<feature type="transmembrane region" description="Helical" evidence="7">
    <location>
        <begin position="277"/>
        <end position="295"/>
    </location>
</feature>
<evidence type="ECO:0000313" key="10">
    <source>
        <dbReference type="Proteomes" id="UP001301388"/>
    </source>
</evidence>
<dbReference type="Proteomes" id="UP001301388">
    <property type="component" value="Unassembled WGS sequence"/>
</dbReference>
<reference evidence="9 10" key="1">
    <citation type="submission" date="2023-12" db="EMBL/GenBank/DDBJ databases">
        <title>Baltic Sea Cyanobacteria.</title>
        <authorList>
            <person name="Delbaje E."/>
            <person name="Fewer D.P."/>
            <person name="Shishido T.K."/>
        </authorList>
    </citation>
    <scope>NUCLEOTIDE SEQUENCE [LARGE SCALE GENOMIC DNA]</scope>
    <source>
        <strain evidence="9 10">UHCC 0370</strain>
    </source>
</reference>
<feature type="transmembrane region" description="Helical" evidence="7">
    <location>
        <begin position="183"/>
        <end position="201"/>
    </location>
</feature>
<evidence type="ECO:0000259" key="8">
    <source>
        <dbReference type="Pfam" id="PF00892"/>
    </source>
</evidence>
<dbReference type="EMBL" id="JAYGIE010000077">
    <property type="protein sequence ID" value="MEA5478691.1"/>
    <property type="molecule type" value="Genomic_DNA"/>
</dbReference>
<organism evidence="9 10">
    <name type="scientific">Pseudanabaena galeata UHCC 0370</name>
    <dbReference type="NCBI Taxonomy" id="3110310"/>
    <lineage>
        <taxon>Bacteria</taxon>
        <taxon>Bacillati</taxon>
        <taxon>Cyanobacteriota</taxon>
        <taxon>Cyanophyceae</taxon>
        <taxon>Pseudanabaenales</taxon>
        <taxon>Pseudanabaenaceae</taxon>
        <taxon>Pseudanabaena</taxon>
    </lineage>
</organism>
<gene>
    <name evidence="9" type="ORF">VB774_13770</name>
</gene>
<feature type="domain" description="EamA" evidence="8">
    <location>
        <begin position="37"/>
        <end position="160"/>
    </location>
</feature>
<comment type="similarity">
    <text evidence="2">Belongs to the EamA transporter family.</text>
</comment>
<keyword evidence="4 7" id="KW-0812">Transmembrane</keyword>
<dbReference type="InterPro" id="IPR000620">
    <property type="entry name" value="EamA_dom"/>
</dbReference>
<evidence type="ECO:0000256" key="3">
    <source>
        <dbReference type="ARBA" id="ARBA00022475"/>
    </source>
</evidence>
<feature type="transmembrane region" description="Helical" evidence="7">
    <location>
        <begin position="144"/>
        <end position="163"/>
    </location>
</feature>
<evidence type="ECO:0000256" key="2">
    <source>
        <dbReference type="ARBA" id="ARBA00007362"/>
    </source>
</evidence>
<feature type="transmembrane region" description="Helical" evidence="7">
    <location>
        <begin position="245"/>
        <end position="265"/>
    </location>
</feature>
<keyword evidence="10" id="KW-1185">Reference proteome</keyword>
<dbReference type="SUPFAM" id="SSF103481">
    <property type="entry name" value="Multidrug resistance efflux transporter EmrE"/>
    <property type="match status" value="2"/>
</dbReference>
<keyword evidence="6 7" id="KW-0472">Membrane</keyword>
<dbReference type="PANTHER" id="PTHR32322">
    <property type="entry name" value="INNER MEMBRANE TRANSPORTER"/>
    <property type="match status" value="1"/>
</dbReference>
<sequence length="348" mass="37737">MKINNIQKFLERIPSSIYLAIAVLIFASSNSVTRKIVAIGKQNLIDGRNPISLCNVLFVGNICAFGLMACIFHQDWKIKNLKAISLKNWISLTIMGILSGAIAPALIFTALEQTNVTSIVLIGRIEPILTLILNVCLLGASVNAWTIAGSFVSFAGVVVTALLTTSHSKMMMMGGFAIGNGEILVAIAAVIVSISTIVSKLQLRAIPLGIMTLYRNALGTVIFFILANVLYGVEHFQDAFSPLLWQWMLIYAAVIVVTGQICWLAGLKNATSTELNLASLFNPIIAIIMAYLILAEVPTQAQYLGGSLLLIGFIFSFIGNRYQTKISRELKKPNLPEAEEMIGGFRGV</sequence>
<proteinExistence type="inferred from homology"/>
<protein>
    <submittedName>
        <fullName evidence="9">DMT family transporter</fullName>
    </submittedName>
</protein>
<evidence type="ECO:0000256" key="4">
    <source>
        <dbReference type="ARBA" id="ARBA00022692"/>
    </source>
</evidence>
<feature type="transmembrane region" description="Helical" evidence="7">
    <location>
        <begin position="301"/>
        <end position="322"/>
    </location>
</feature>
<name>A0ABU5TK82_9CYAN</name>
<dbReference type="Pfam" id="PF00892">
    <property type="entry name" value="EamA"/>
    <property type="match status" value="2"/>
</dbReference>
<feature type="transmembrane region" description="Helical" evidence="7">
    <location>
        <begin position="92"/>
        <end position="111"/>
    </location>
</feature>
<feature type="domain" description="EamA" evidence="8">
    <location>
        <begin position="181"/>
        <end position="317"/>
    </location>
</feature>